<dbReference type="PANTHER" id="PTHR28467:SF1">
    <property type="entry name" value="PAXIP1-ASSOCIATED GLUTAMATE-RICH PROTEIN 1"/>
    <property type="match status" value="1"/>
</dbReference>
<gene>
    <name evidence="2" type="ORF">PYX00_005233</name>
</gene>
<reference evidence="2" key="1">
    <citation type="journal article" date="2024" name="Gigascience">
        <title>Chromosome-level genome of the poultry shaft louse Menopon gallinae provides insight into the host-switching and adaptive evolution of parasitic lice.</title>
        <authorList>
            <person name="Xu Y."/>
            <person name="Ma L."/>
            <person name="Liu S."/>
            <person name="Liang Y."/>
            <person name="Liu Q."/>
            <person name="He Z."/>
            <person name="Tian L."/>
            <person name="Duan Y."/>
            <person name="Cai W."/>
            <person name="Li H."/>
            <person name="Song F."/>
        </authorList>
    </citation>
    <scope>NUCLEOTIDE SEQUENCE</scope>
    <source>
        <strain evidence="2">Cailab_2023a</strain>
    </source>
</reference>
<dbReference type="Pfam" id="PF15364">
    <property type="entry name" value="PAXIP1_C"/>
    <property type="match status" value="1"/>
</dbReference>
<sequence>MGEETKTADSENWSIDCSDDEKYEVKSKWVTIGNMLVPPAEDVASLHEVLCMDRVIALEWQCFGRRPPTPEPGQIIPQEISVKTEDKSDDFFDFDVDDMSASQPKLPVRRREGELKGGARKKTTSFDRIISNMKRTWKLDNEPQS</sequence>
<dbReference type="AlphaFoldDB" id="A0AAW2HRR3"/>
<evidence type="ECO:0000313" key="2">
    <source>
        <dbReference type="EMBL" id="KAL0272156.1"/>
    </source>
</evidence>
<proteinExistence type="predicted"/>
<feature type="region of interest" description="Disordered" evidence="1">
    <location>
        <begin position="98"/>
        <end position="123"/>
    </location>
</feature>
<dbReference type="PANTHER" id="PTHR28467">
    <property type="entry name" value="PAXIP1-ASSOCIATED GLUTAMATE-RICH PROTEIN 1"/>
    <property type="match status" value="1"/>
</dbReference>
<name>A0AAW2HRR3_9NEOP</name>
<evidence type="ECO:0000256" key="1">
    <source>
        <dbReference type="SAM" id="MobiDB-lite"/>
    </source>
</evidence>
<dbReference type="GO" id="GO:1902808">
    <property type="term" value="P:positive regulation of cell cycle G1/S phase transition"/>
    <property type="evidence" value="ECO:0007669"/>
    <property type="project" value="TreeGrafter"/>
</dbReference>
<protein>
    <submittedName>
        <fullName evidence="2">Uncharacterized protein</fullName>
    </submittedName>
</protein>
<dbReference type="EMBL" id="JARGDH010000003">
    <property type="protein sequence ID" value="KAL0272156.1"/>
    <property type="molecule type" value="Genomic_DNA"/>
</dbReference>
<dbReference type="GO" id="GO:0044666">
    <property type="term" value="C:MLL3/4 complex"/>
    <property type="evidence" value="ECO:0007669"/>
    <property type="project" value="TreeGrafter"/>
</dbReference>
<dbReference type="GO" id="GO:0033148">
    <property type="term" value="P:positive regulation of intracellular estrogen receptor signaling pathway"/>
    <property type="evidence" value="ECO:0007669"/>
    <property type="project" value="TreeGrafter"/>
</dbReference>
<comment type="caution">
    <text evidence="2">The sequence shown here is derived from an EMBL/GenBank/DDBJ whole genome shotgun (WGS) entry which is preliminary data.</text>
</comment>
<organism evidence="2">
    <name type="scientific">Menopon gallinae</name>
    <name type="common">poultry shaft louse</name>
    <dbReference type="NCBI Taxonomy" id="328185"/>
    <lineage>
        <taxon>Eukaryota</taxon>
        <taxon>Metazoa</taxon>
        <taxon>Ecdysozoa</taxon>
        <taxon>Arthropoda</taxon>
        <taxon>Hexapoda</taxon>
        <taxon>Insecta</taxon>
        <taxon>Pterygota</taxon>
        <taxon>Neoptera</taxon>
        <taxon>Paraneoptera</taxon>
        <taxon>Psocodea</taxon>
        <taxon>Troctomorpha</taxon>
        <taxon>Phthiraptera</taxon>
        <taxon>Amblycera</taxon>
        <taxon>Menoponidae</taxon>
        <taxon>Menopon</taxon>
    </lineage>
</organism>
<accession>A0AAW2HRR3</accession>
<dbReference type="GO" id="GO:0030331">
    <property type="term" value="F:nuclear estrogen receptor binding"/>
    <property type="evidence" value="ECO:0007669"/>
    <property type="project" value="TreeGrafter"/>
</dbReference>
<dbReference type="InterPro" id="IPR028213">
    <property type="entry name" value="PA1"/>
</dbReference>